<reference evidence="1" key="1">
    <citation type="submission" date="2017-08" db="EMBL/GenBank/DDBJ databases">
        <authorList>
            <person name="Imhoff J.F."/>
            <person name="Rahn T."/>
            <person name="Kuenzel S."/>
            <person name="Neulinger S.C."/>
        </authorList>
    </citation>
    <scope>NUCLEOTIDE SEQUENCE</scope>
    <source>
        <strain evidence="1">DSM 11080</strain>
    </source>
</reference>
<dbReference type="EMBL" id="NRSJ01000019">
    <property type="protein sequence ID" value="MBK1705190.1"/>
    <property type="molecule type" value="Genomic_DNA"/>
</dbReference>
<name>A0AAJ0U5K1_9GAMM</name>
<sequence>MRLQVAFSTNWAEATGDLLIDDAITAYSDPPLPTAEAAGIMTCSPSLGTTNAERFFFLAITSARDRIHIASAYFAPTRDMRWLLTPLL</sequence>
<dbReference type="Proteomes" id="UP001296776">
    <property type="component" value="Unassembled WGS sequence"/>
</dbReference>
<protein>
    <submittedName>
        <fullName evidence="1">Uncharacterized protein</fullName>
    </submittedName>
</protein>
<evidence type="ECO:0000313" key="1">
    <source>
        <dbReference type="EMBL" id="MBK1705190.1"/>
    </source>
</evidence>
<organism evidence="1 2">
    <name type="scientific">Halochromatium glycolicum</name>
    <dbReference type="NCBI Taxonomy" id="85075"/>
    <lineage>
        <taxon>Bacteria</taxon>
        <taxon>Pseudomonadati</taxon>
        <taxon>Pseudomonadota</taxon>
        <taxon>Gammaproteobacteria</taxon>
        <taxon>Chromatiales</taxon>
        <taxon>Chromatiaceae</taxon>
        <taxon>Halochromatium</taxon>
    </lineage>
</organism>
<gene>
    <name evidence="1" type="ORF">CKO40_11720</name>
</gene>
<reference evidence="1" key="2">
    <citation type="journal article" date="2020" name="Microorganisms">
        <title>Osmotic Adaptation and Compatible Solute Biosynthesis of Phototrophic Bacteria as Revealed from Genome Analyses.</title>
        <authorList>
            <person name="Imhoff J.F."/>
            <person name="Rahn T."/>
            <person name="Kunzel S."/>
            <person name="Keller A."/>
            <person name="Neulinger S.C."/>
        </authorList>
    </citation>
    <scope>NUCLEOTIDE SEQUENCE</scope>
    <source>
        <strain evidence="1">DSM 11080</strain>
    </source>
</reference>
<evidence type="ECO:0000313" key="2">
    <source>
        <dbReference type="Proteomes" id="UP001296776"/>
    </source>
</evidence>
<keyword evidence="2" id="KW-1185">Reference proteome</keyword>
<comment type="caution">
    <text evidence="1">The sequence shown here is derived from an EMBL/GenBank/DDBJ whole genome shotgun (WGS) entry which is preliminary data.</text>
</comment>
<dbReference type="AlphaFoldDB" id="A0AAJ0U5K1"/>
<accession>A0AAJ0U5K1</accession>
<proteinExistence type="predicted"/>